<dbReference type="GO" id="GO:0006313">
    <property type="term" value="P:DNA transposition"/>
    <property type="evidence" value="ECO:0007669"/>
    <property type="project" value="InterPro"/>
</dbReference>
<proteinExistence type="predicted"/>
<dbReference type="InterPro" id="IPR002525">
    <property type="entry name" value="Transp_IS110-like_N"/>
</dbReference>
<dbReference type="AlphaFoldDB" id="A0A542EHQ0"/>
<feature type="coiled-coil region" evidence="1">
    <location>
        <begin position="196"/>
        <end position="223"/>
    </location>
</feature>
<dbReference type="Pfam" id="PF13560">
    <property type="entry name" value="HTH_31"/>
    <property type="match status" value="1"/>
</dbReference>
<dbReference type="PROSITE" id="PS50943">
    <property type="entry name" value="HTH_CROC1"/>
    <property type="match status" value="1"/>
</dbReference>
<dbReference type="SUPFAM" id="SSF47413">
    <property type="entry name" value="lambda repressor-like DNA-binding domains"/>
    <property type="match status" value="1"/>
</dbReference>
<keyword evidence="4" id="KW-1185">Reference proteome</keyword>
<feature type="domain" description="HTH cro/C1-type" evidence="2">
    <location>
        <begin position="351"/>
        <end position="385"/>
    </location>
</feature>
<dbReference type="Pfam" id="PF02371">
    <property type="entry name" value="Transposase_20"/>
    <property type="match status" value="1"/>
</dbReference>
<comment type="caution">
    <text evidence="3">The sequence shown here is derived from an EMBL/GenBank/DDBJ whole genome shotgun (WGS) entry which is preliminary data.</text>
</comment>
<dbReference type="InterPro" id="IPR001387">
    <property type="entry name" value="Cro/C1-type_HTH"/>
</dbReference>
<name>A0A542EHQ0_9MICO</name>
<dbReference type="InterPro" id="IPR010982">
    <property type="entry name" value="Lambda_DNA-bd_dom_sf"/>
</dbReference>
<accession>A0A542EHQ0</accession>
<dbReference type="InterPro" id="IPR047650">
    <property type="entry name" value="Transpos_IS110"/>
</dbReference>
<evidence type="ECO:0000313" key="3">
    <source>
        <dbReference type="EMBL" id="TQJ14867.1"/>
    </source>
</evidence>
<dbReference type="InterPro" id="IPR003346">
    <property type="entry name" value="Transposase_20"/>
</dbReference>
<sequence length="407" mass="43717">MNQLVVIAGVDTHKDTHHAAVITATGQHLGAAQFPTTTAGYRALAAFIAGFGTVAKVGVEGTGSYGAGLARYLSSAGVPVLEVLRPSRQIRRMRGKSDEIDAYAAAETALAGTNCSVPKDRDGRVEAIRVVATARRSAVAATTDAVLQIRDILVTAPEPIRARYRALRGKPLIAALAKIRLHDPDDVVAEHTLTALRALARRVQQLRIETDAHEQTLDDLVTRVNPALLQAKGVGVICAADLLIAAGENPDRISSEAAFAALCGACPVPASSGKITRHRLNRGGNRHANRALHRVAVVRLHTDQRTRDYTASRRAAGKTSKEILRCLKRAIAREVYHLLTNPPEPISTTQLRPMRQAAGITIETAAHDLHWSMATVSHIERGHTSNRAAIITYRDYLATQQPPGCAI</sequence>
<gene>
    <name evidence="3" type="ORF">FB459_2380</name>
</gene>
<dbReference type="GO" id="GO:0004803">
    <property type="term" value="F:transposase activity"/>
    <property type="evidence" value="ECO:0007669"/>
    <property type="project" value="InterPro"/>
</dbReference>
<organism evidence="3 4">
    <name type="scientific">Yimella lutea</name>
    <dbReference type="NCBI Taxonomy" id="587872"/>
    <lineage>
        <taxon>Bacteria</taxon>
        <taxon>Bacillati</taxon>
        <taxon>Actinomycetota</taxon>
        <taxon>Actinomycetes</taxon>
        <taxon>Micrococcales</taxon>
        <taxon>Dermacoccaceae</taxon>
        <taxon>Yimella</taxon>
    </lineage>
</organism>
<dbReference type="EMBL" id="VFMO01000001">
    <property type="protein sequence ID" value="TQJ14867.1"/>
    <property type="molecule type" value="Genomic_DNA"/>
</dbReference>
<dbReference type="Proteomes" id="UP000320806">
    <property type="component" value="Unassembled WGS sequence"/>
</dbReference>
<dbReference type="GO" id="GO:0003677">
    <property type="term" value="F:DNA binding"/>
    <property type="evidence" value="ECO:0007669"/>
    <property type="project" value="InterPro"/>
</dbReference>
<protein>
    <submittedName>
        <fullName evidence="3">Transposase</fullName>
    </submittedName>
</protein>
<reference evidence="3 4" key="1">
    <citation type="submission" date="2019-06" db="EMBL/GenBank/DDBJ databases">
        <title>Sequencing the genomes of 1000 actinobacteria strains.</title>
        <authorList>
            <person name="Klenk H.-P."/>
        </authorList>
    </citation>
    <scope>NUCLEOTIDE SEQUENCE [LARGE SCALE GENOMIC DNA]</scope>
    <source>
        <strain evidence="3 4">DSM 19828</strain>
    </source>
</reference>
<dbReference type="Pfam" id="PF01548">
    <property type="entry name" value="DEDD_Tnp_IS110"/>
    <property type="match status" value="1"/>
</dbReference>
<evidence type="ECO:0000256" key="1">
    <source>
        <dbReference type="SAM" id="Coils"/>
    </source>
</evidence>
<dbReference type="CDD" id="cd00093">
    <property type="entry name" value="HTH_XRE"/>
    <property type="match status" value="1"/>
</dbReference>
<dbReference type="PANTHER" id="PTHR33055:SF16">
    <property type="entry name" value="TRANSPOSASE FOR INSERTION SEQUENCE ELEMENT IS1547"/>
    <property type="match status" value="1"/>
</dbReference>
<evidence type="ECO:0000313" key="4">
    <source>
        <dbReference type="Proteomes" id="UP000320806"/>
    </source>
</evidence>
<dbReference type="PANTHER" id="PTHR33055">
    <property type="entry name" value="TRANSPOSASE FOR INSERTION SEQUENCE ELEMENT IS1111A"/>
    <property type="match status" value="1"/>
</dbReference>
<dbReference type="NCBIfam" id="NF033542">
    <property type="entry name" value="transpos_IS110"/>
    <property type="match status" value="1"/>
</dbReference>
<keyword evidence="1" id="KW-0175">Coiled coil</keyword>
<dbReference type="RefSeq" id="WP_246092420.1">
    <property type="nucleotide sequence ID" value="NZ_BAABCI010000028.1"/>
</dbReference>
<evidence type="ECO:0000259" key="2">
    <source>
        <dbReference type="PROSITE" id="PS50943"/>
    </source>
</evidence>